<proteinExistence type="predicted"/>
<dbReference type="EMBL" id="BSYA01000025">
    <property type="protein sequence ID" value="GMG26320.1"/>
    <property type="molecule type" value="Genomic_DNA"/>
</dbReference>
<reference evidence="1" key="1">
    <citation type="submission" date="2023-04" db="EMBL/GenBank/DDBJ databases">
        <title>Aspergillus oryzae NBRC 4228.</title>
        <authorList>
            <person name="Ichikawa N."/>
            <person name="Sato H."/>
            <person name="Tonouchi N."/>
        </authorList>
    </citation>
    <scope>NUCLEOTIDE SEQUENCE</scope>
    <source>
        <strain evidence="1">NBRC 4228</strain>
    </source>
</reference>
<name>A0AAN5BTX4_ASPOZ</name>
<sequence>MSLEKHRQMAPRRMGYTFPTSTVAPLSRFAGPCTEDSISAIFTPQGPRLIVMILYPLVRSNALRTVGIKASSETDINRAIESKSIMQS</sequence>
<evidence type="ECO:0000313" key="2">
    <source>
        <dbReference type="Proteomes" id="UP001165205"/>
    </source>
</evidence>
<protein>
    <submittedName>
        <fullName evidence="1">Unnamed protein product</fullName>
    </submittedName>
</protein>
<comment type="caution">
    <text evidence="1">The sequence shown here is derived from an EMBL/GenBank/DDBJ whole genome shotgun (WGS) entry which is preliminary data.</text>
</comment>
<organism evidence="1 2">
    <name type="scientific">Aspergillus oryzae</name>
    <name type="common">Yellow koji mold</name>
    <dbReference type="NCBI Taxonomy" id="5062"/>
    <lineage>
        <taxon>Eukaryota</taxon>
        <taxon>Fungi</taxon>
        <taxon>Dikarya</taxon>
        <taxon>Ascomycota</taxon>
        <taxon>Pezizomycotina</taxon>
        <taxon>Eurotiomycetes</taxon>
        <taxon>Eurotiomycetidae</taxon>
        <taxon>Eurotiales</taxon>
        <taxon>Aspergillaceae</taxon>
        <taxon>Aspergillus</taxon>
        <taxon>Aspergillus subgen. Circumdati</taxon>
    </lineage>
</organism>
<dbReference type="AlphaFoldDB" id="A0AAN5BTX4"/>
<gene>
    <name evidence="1" type="ORF">Aory04_000316600</name>
</gene>
<accession>A0AAN5BTX4</accession>
<dbReference type="Proteomes" id="UP001165205">
    <property type="component" value="Unassembled WGS sequence"/>
</dbReference>
<evidence type="ECO:0000313" key="1">
    <source>
        <dbReference type="EMBL" id="GMG26320.1"/>
    </source>
</evidence>